<protein>
    <submittedName>
        <fullName evidence="1">Uncharacterized protein</fullName>
    </submittedName>
</protein>
<name>A0ABD0JMK7_9CAEN</name>
<organism evidence="1 2">
    <name type="scientific">Batillaria attramentaria</name>
    <dbReference type="NCBI Taxonomy" id="370345"/>
    <lineage>
        <taxon>Eukaryota</taxon>
        <taxon>Metazoa</taxon>
        <taxon>Spiralia</taxon>
        <taxon>Lophotrochozoa</taxon>
        <taxon>Mollusca</taxon>
        <taxon>Gastropoda</taxon>
        <taxon>Caenogastropoda</taxon>
        <taxon>Sorbeoconcha</taxon>
        <taxon>Cerithioidea</taxon>
        <taxon>Batillariidae</taxon>
        <taxon>Batillaria</taxon>
    </lineage>
</organism>
<comment type="caution">
    <text evidence="1">The sequence shown here is derived from an EMBL/GenBank/DDBJ whole genome shotgun (WGS) entry which is preliminary data.</text>
</comment>
<dbReference type="EMBL" id="JACVVK020000386">
    <property type="protein sequence ID" value="KAK7476069.1"/>
    <property type="molecule type" value="Genomic_DNA"/>
</dbReference>
<evidence type="ECO:0000313" key="1">
    <source>
        <dbReference type="EMBL" id="KAK7476069.1"/>
    </source>
</evidence>
<accession>A0ABD0JMK7</accession>
<reference evidence="1 2" key="1">
    <citation type="journal article" date="2023" name="Sci. Data">
        <title>Genome assembly of the Korean intertidal mud-creeper Batillaria attramentaria.</title>
        <authorList>
            <person name="Patra A.K."/>
            <person name="Ho P.T."/>
            <person name="Jun S."/>
            <person name="Lee S.J."/>
            <person name="Kim Y."/>
            <person name="Won Y.J."/>
        </authorList>
    </citation>
    <scope>NUCLEOTIDE SEQUENCE [LARGE SCALE GENOMIC DNA]</scope>
    <source>
        <strain evidence="1">Wonlab-2016</strain>
    </source>
</reference>
<sequence length="159" mass="18154">MYKTALVDTKGRTHIHTPLAQLYLSAHTTLYYKFTVCQCIYTNAPRHKNVRVSAKFSFGGVTYLEQQISRLKSEVPSAEKYQLTIDHGQACEITTAVGRSSHTQRRHTLHKRRTPAQHTMHCHSQSHSAKQSLQSTHAHTPRTVRLKQELVTLDVTYSN</sequence>
<gene>
    <name evidence="1" type="ORF">BaRGS_00032696</name>
</gene>
<dbReference type="AlphaFoldDB" id="A0ABD0JMK7"/>
<dbReference type="Proteomes" id="UP001519460">
    <property type="component" value="Unassembled WGS sequence"/>
</dbReference>
<evidence type="ECO:0000313" key="2">
    <source>
        <dbReference type="Proteomes" id="UP001519460"/>
    </source>
</evidence>
<proteinExistence type="predicted"/>
<keyword evidence="2" id="KW-1185">Reference proteome</keyword>